<keyword evidence="3" id="KW-1185">Reference proteome</keyword>
<gene>
    <name evidence="2" type="ORF">EIZ48_27345</name>
</gene>
<keyword evidence="1" id="KW-1133">Transmembrane helix</keyword>
<sequence>MEEKVSKAETIAKSVEKISDSKGLAAIGDGLGMGIVALAFCMAFPMLMFASKWDGKLHEEKQCYEIKEIENRVYKLNTCTGDLNEIKNLPKDNLSK</sequence>
<protein>
    <submittedName>
        <fullName evidence="2">Uncharacterized protein</fullName>
    </submittedName>
</protein>
<keyword evidence="1" id="KW-0472">Membrane</keyword>
<accession>A0ABW9YSA2</accession>
<organism evidence="2 3">
    <name type="scientific">Photobacterium alginatilyticum</name>
    <dbReference type="NCBI Taxonomy" id="1775171"/>
    <lineage>
        <taxon>Bacteria</taxon>
        <taxon>Pseudomonadati</taxon>
        <taxon>Pseudomonadota</taxon>
        <taxon>Gammaproteobacteria</taxon>
        <taxon>Vibrionales</taxon>
        <taxon>Vibrionaceae</taxon>
        <taxon>Photobacterium</taxon>
    </lineage>
</organism>
<reference evidence="2 3" key="1">
    <citation type="journal article" date="2017" name="Int. J. Syst. Evol. Microbiol.">
        <title>Photobacterium alginatilyticum sp. nov., a marine bacterium isolated from bottom seawater.</title>
        <authorList>
            <person name="Wang X."/>
            <person name="Wang Y."/>
            <person name="Yang X."/>
            <person name="Sun H."/>
            <person name="Li B."/>
            <person name="Zhang X.H."/>
        </authorList>
    </citation>
    <scope>NUCLEOTIDE SEQUENCE [LARGE SCALE GENOMIC DNA]</scope>
    <source>
        <strain evidence="2 3">P03D4</strain>
    </source>
</reference>
<keyword evidence="1" id="KW-0812">Transmembrane</keyword>
<proteinExistence type="predicted"/>
<dbReference type="Proteomes" id="UP000738517">
    <property type="component" value="Unassembled WGS sequence"/>
</dbReference>
<dbReference type="RefSeq" id="WP_160658448.1">
    <property type="nucleotide sequence ID" value="NZ_RSEJ01000054.1"/>
</dbReference>
<feature type="transmembrane region" description="Helical" evidence="1">
    <location>
        <begin position="31"/>
        <end position="51"/>
    </location>
</feature>
<evidence type="ECO:0000313" key="3">
    <source>
        <dbReference type="Proteomes" id="UP000738517"/>
    </source>
</evidence>
<evidence type="ECO:0000256" key="1">
    <source>
        <dbReference type="SAM" id="Phobius"/>
    </source>
</evidence>
<dbReference type="EMBL" id="RSEJ01000054">
    <property type="protein sequence ID" value="NBI56215.1"/>
    <property type="molecule type" value="Genomic_DNA"/>
</dbReference>
<comment type="caution">
    <text evidence="2">The sequence shown here is derived from an EMBL/GenBank/DDBJ whole genome shotgun (WGS) entry which is preliminary data.</text>
</comment>
<name>A0ABW9YSA2_9GAMM</name>
<evidence type="ECO:0000313" key="2">
    <source>
        <dbReference type="EMBL" id="NBI56215.1"/>
    </source>
</evidence>